<proteinExistence type="predicted"/>
<name>A0A4Q6Y1P0_9SPHI</name>
<dbReference type="GO" id="GO:0003677">
    <property type="term" value="F:DNA binding"/>
    <property type="evidence" value="ECO:0007669"/>
    <property type="project" value="InterPro"/>
</dbReference>
<dbReference type="SMART" id="SM00530">
    <property type="entry name" value="HTH_XRE"/>
    <property type="match status" value="1"/>
</dbReference>
<comment type="caution">
    <text evidence="2">The sequence shown here is derived from an EMBL/GenBank/DDBJ whole genome shotgun (WGS) entry which is preliminary data.</text>
</comment>
<accession>A0A4Q6Y1P0</accession>
<dbReference type="Gene3D" id="1.10.260.40">
    <property type="entry name" value="lambda repressor-like DNA-binding domains"/>
    <property type="match status" value="1"/>
</dbReference>
<dbReference type="PROSITE" id="PS50943">
    <property type="entry name" value="HTH_CROC1"/>
    <property type="match status" value="1"/>
</dbReference>
<dbReference type="SUPFAM" id="SSF47413">
    <property type="entry name" value="lambda repressor-like DNA-binding domains"/>
    <property type="match status" value="1"/>
</dbReference>
<reference evidence="2 3" key="1">
    <citation type="submission" date="2019-02" db="EMBL/GenBank/DDBJ databases">
        <authorList>
            <person name="Li Y."/>
        </authorList>
    </citation>
    <scope>NUCLEOTIDE SEQUENCE [LARGE SCALE GENOMIC DNA]</scope>
    <source>
        <strain evidence="2 3">30C10-4-7</strain>
    </source>
</reference>
<dbReference type="OrthoDB" id="678057at2"/>
<dbReference type="Proteomes" id="UP000292855">
    <property type="component" value="Unassembled WGS sequence"/>
</dbReference>
<organism evidence="2 3">
    <name type="scientific">Sphingobacterium corticibacterium</name>
    <dbReference type="NCBI Taxonomy" id="2484746"/>
    <lineage>
        <taxon>Bacteria</taxon>
        <taxon>Pseudomonadati</taxon>
        <taxon>Bacteroidota</taxon>
        <taxon>Sphingobacteriia</taxon>
        <taxon>Sphingobacteriales</taxon>
        <taxon>Sphingobacteriaceae</taxon>
        <taxon>Sphingobacterium</taxon>
    </lineage>
</organism>
<dbReference type="AlphaFoldDB" id="A0A4Q6Y1P0"/>
<feature type="domain" description="HTH cro/C1-type" evidence="1">
    <location>
        <begin position="16"/>
        <end position="71"/>
    </location>
</feature>
<dbReference type="CDD" id="cd00093">
    <property type="entry name" value="HTH_XRE"/>
    <property type="match status" value="1"/>
</dbReference>
<sequence length="77" mass="8969">MDNRHSEYFKRIGKNLKSKRLSEGLTQEQLANKIPKMDRSKISDMENGKEDYFFSKLLNVCEALGMTLEEAVKNNKE</sequence>
<evidence type="ECO:0000259" key="1">
    <source>
        <dbReference type="PROSITE" id="PS50943"/>
    </source>
</evidence>
<evidence type="ECO:0000313" key="3">
    <source>
        <dbReference type="Proteomes" id="UP000292855"/>
    </source>
</evidence>
<gene>
    <name evidence="2" type="ORF">EWE74_06970</name>
</gene>
<evidence type="ECO:0000313" key="2">
    <source>
        <dbReference type="EMBL" id="RZF62936.1"/>
    </source>
</evidence>
<dbReference type="InterPro" id="IPR010982">
    <property type="entry name" value="Lambda_DNA-bd_dom_sf"/>
</dbReference>
<dbReference type="Pfam" id="PF13560">
    <property type="entry name" value="HTH_31"/>
    <property type="match status" value="1"/>
</dbReference>
<dbReference type="EMBL" id="SGIT01000001">
    <property type="protein sequence ID" value="RZF62936.1"/>
    <property type="molecule type" value="Genomic_DNA"/>
</dbReference>
<keyword evidence="3" id="KW-1185">Reference proteome</keyword>
<dbReference type="InterPro" id="IPR001387">
    <property type="entry name" value="Cro/C1-type_HTH"/>
</dbReference>
<protein>
    <submittedName>
        <fullName evidence="2">XRE family transcriptional regulator</fullName>
    </submittedName>
</protein>